<evidence type="ECO:0000256" key="4">
    <source>
        <dbReference type="ARBA" id="ARBA00022989"/>
    </source>
</evidence>
<evidence type="ECO:0000256" key="2">
    <source>
        <dbReference type="ARBA" id="ARBA00004243"/>
    </source>
</evidence>
<dbReference type="PANTHER" id="PTHR21320:SF3">
    <property type="entry name" value="CYTOCHROME C OXIDASE ASSEMBLY PROTEIN COX11, MITOCHONDRIAL-RELATED"/>
    <property type="match status" value="1"/>
</dbReference>
<dbReference type="OMA" id="NWAKRYI"/>
<comment type="subcellular location">
    <subcellularLocation>
        <location evidence="2">Mitochondrion inner membrane</location>
        <topology evidence="2">Single-pass membrane protein</topology>
        <orientation evidence="2">Intermembrane side</orientation>
    </subcellularLocation>
</comment>
<name>A0A3P7DWE6_WUCBA</name>
<dbReference type="FunFam" id="2.60.370.10:FF:000001">
    <property type="entry name" value="COX11 cytochrome c oxidase assembly homolog"/>
    <property type="match status" value="1"/>
</dbReference>
<dbReference type="InterPro" id="IPR007533">
    <property type="entry name" value="Cyt_c_oxidase_assmbl_CtaG"/>
</dbReference>
<evidence type="ECO:0000313" key="9">
    <source>
        <dbReference type="Proteomes" id="UP000270924"/>
    </source>
</evidence>
<proteinExistence type="predicted"/>
<evidence type="ECO:0000256" key="3">
    <source>
        <dbReference type="ARBA" id="ARBA00022692"/>
    </source>
</evidence>
<dbReference type="AlphaFoldDB" id="A0A3P7DWE6"/>
<gene>
    <name evidence="8" type="ORF">WBA_LOCUS1205</name>
</gene>
<dbReference type="GO" id="GO:0005743">
    <property type="term" value="C:mitochondrial inner membrane"/>
    <property type="evidence" value="ECO:0007669"/>
    <property type="project" value="UniProtKB-SubCell"/>
</dbReference>
<dbReference type="OrthoDB" id="1704689at2759"/>
<comment type="subunit">
    <text evidence="6">Interacts with CNNM4/ACDP4. Interacts with RANBP2.</text>
</comment>
<protein>
    <recommendedName>
        <fullName evidence="7">Cytochrome c oxidase assembly protein COX11, mitochondrial</fullName>
    </recommendedName>
</protein>
<sequence length="278" mass="32047">MRTDVRKCCASYCSCDKFISFLGDIPHYLHSTLWYGHFLMLTLIRAAICGINHHRSLLILCNSSLLSKQPCRIFTNWAKRYIRSKNAMYYLGSIADDMERVASMEKIKDRLIRVSFNADLHSAMKWQFKPLQKEIYVHPGETALVFYSAYNPTDKPVVGISSYNITPFQAAYYFNKIQCFCFEDQILNPGEQVDLPVFFYIDPDYTSDPDLEYTDSLILSYTFFESKPIDLITGHVIVTSDGLTIVFTDLVLPDPFDPNNKLNIKRNASNVSKEMKKN</sequence>
<evidence type="ECO:0000256" key="6">
    <source>
        <dbReference type="ARBA" id="ARBA00063165"/>
    </source>
</evidence>
<evidence type="ECO:0000313" key="8">
    <source>
        <dbReference type="EMBL" id="VDM07819.1"/>
    </source>
</evidence>
<keyword evidence="3" id="KW-0812">Transmembrane</keyword>
<dbReference type="Gene3D" id="2.60.370.10">
    <property type="entry name" value="Ctag/Cox11"/>
    <property type="match status" value="1"/>
</dbReference>
<dbReference type="FunCoup" id="A0A3P7DWE6">
    <property type="interactions" value="1643"/>
</dbReference>
<reference evidence="8 9" key="1">
    <citation type="submission" date="2018-11" db="EMBL/GenBank/DDBJ databases">
        <authorList>
            <consortium name="Pathogen Informatics"/>
        </authorList>
    </citation>
    <scope>NUCLEOTIDE SEQUENCE [LARGE SCALE GENOMIC DNA]</scope>
</reference>
<evidence type="ECO:0000256" key="5">
    <source>
        <dbReference type="ARBA" id="ARBA00023136"/>
    </source>
</evidence>
<accession>A0A3P7DWE6</accession>
<organism evidence="8 9">
    <name type="scientific">Wuchereria bancrofti</name>
    <dbReference type="NCBI Taxonomy" id="6293"/>
    <lineage>
        <taxon>Eukaryota</taxon>
        <taxon>Metazoa</taxon>
        <taxon>Ecdysozoa</taxon>
        <taxon>Nematoda</taxon>
        <taxon>Chromadorea</taxon>
        <taxon>Rhabditida</taxon>
        <taxon>Spirurina</taxon>
        <taxon>Spiruromorpha</taxon>
        <taxon>Filarioidea</taxon>
        <taxon>Onchocercidae</taxon>
        <taxon>Wuchereria</taxon>
    </lineage>
</organism>
<dbReference type="InParanoid" id="A0A3P7DWE6"/>
<keyword evidence="5" id="KW-0472">Membrane</keyword>
<dbReference type="SUPFAM" id="SSF110111">
    <property type="entry name" value="Ctag/Cox11"/>
    <property type="match status" value="1"/>
</dbReference>
<dbReference type="PANTHER" id="PTHR21320">
    <property type="entry name" value="CYTOCHROME C OXIDASE ASSEMBLY PROTEIN COX11-RELATED"/>
    <property type="match status" value="1"/>
</dbReference>
<dbReference type="InterPro" id="IPR023471">
    <property type="entry name" value="CtaG/Cox11_dom_sf"/>
</dbReference>
<dbReference type="Proteomes" id="UP000270924">
    <property type="component" value="Unassembled WGS sequence"/>
</dbReference>
<keyword evidence="9" id="KW-1185">Reference proteome</keyword>
<evidence type="ECO:0000256" key="1">
    <source>
        <dbReference type="ARBA" id="ARBA00004007"/>
    </source>
</evidence>
<dbReference type="EMBL" id="UYWW01000233">
    <property type="protein sequence ID" value="VDM07819.1"/>
    <property type="molecule type" value="Genomic_DNA"/>
</dbReference>
<keyword evidence="4" id="KW-1133">Transmembrane helix</keyword>
<dbReference type="Pfam" id="PF04442">
    <property type="entry name" value="CtaG_Cox11"/>
    <property type="match status" value="1"/>
</dbReference>
<comment type="function">
    <text evidence="1">Exerts its effect at some terminal stage of cytochrome c oxidase synthesis, probably by being involved in the insertion of the copper B into subunit I.</text>
</comment>
<dbReference type="GO" id="GO:0005507">
    <property type="term" value="F:copper ion binding"/>
    <property type="evidence" value="ECO:0007669"/>
    <property type="project" value="InterPro"/>
</dbReference>
<evidence type="ECO:0000256" key="7">
    <source>
        <dbReference type="ARBA" id="ARBA00068998"/>
    </source>
</evidence>